<comment type="caution">
    <text evidence="1">The sequence shown here is derived from an EMBL/GenBank/DDBJ whole genome shotgun (WGS) entry which is preliminary data.</text>
</comment>
<name>A0A8S9Z862_9TREM</name>
<protein>
    <submittedName>
        <fullName evidence="1">Uncharacterized protein</fullName>
    </submittedName>
</protein>
<proteinExistence type="predicted"/>
<evidence type="ECO:0000313" key="1">
    <source>
        <dbReference type="EMBL" id="KAF7259938.1"/>
    </source>
</evidence>
<gene>
    <name evidence="1" type="ORF">EG68_02931</name>
</gene>
<organism evidence="1 2">
    <name type="scientific">Paragonimus skrjabini miyazakii</name>
    <dbReference type="NCBI Taxonomy" id="59628"/>
    <lineage>
        <taxon>Eukaryota</taxon>
        <taxon>Metazoa</taxon>
        <taxon>Spiralia</taxon>
        <taxon>Lophotrochozoa</taxon>
        <taxon>Platyhelminthes</taxon>
        <taxon>Trematoda</taxon>
        <taxon>Digenea</taxon>
        <taxon>Plagiorchiida</taxon>
        <taxon>Troglotremata</taxon>
        <taxon>Troglotrematidae</taxon>
        <taxon>Paragonimus</taxon>
    </lineage>
</organism>
<evidence type="ECO:0000313" key="2">
    <source>
        <dbReference type="Proteomes" id="UP000822476"/>
    </source>
</evidence>
<reference evidence="1" key="1">
    <citation type="submission" date="2019-07" db="EMBL/GenBank/DDBJ databases">
        <title>Annotation for the trematode Paragonimus miyazaki's.</title>
        <authorList>
            <person name="Choi Y.-J."/>
        </authorList>
    </citation>
    <scope>NUCLEOTIDE SEQUENCE</scope>
    <source>
        <strain evidence="1">Japan</strain>
    </source>
</reference>
<accession>A0A8S9Z862</accession>
<sequence length="145" mass="16559">MENIRSILTRKHTWPNRIPCDSHTCTHVFIRCDLVKRSVRPQSSEPFSVLSPDPKFFTIDRAGKRDTVSIDRLKVACVDSDFLQSPYKLTRQFSTNPPLPTTQIVPTIPVSTSSDIQLPLTDTYTSPPHLTTRTGRHIDLPTRFR</sequence>
<dbReference type="PANTHER" id="PTHR38681">
    <property type="entry name" value="RETROVIRUS-RELATED POL POLYPROTEIN FROM TRANSPOSON 412-LIKE PROTEIN-RELATED"/>
    <property type="match status" value="1"/>
</dbReference>
<dbReference type="OrthoDB" id="6279146at2759"/>
<dbReference type="PANTHER" id="PTHR38681:SF1">
    <property type="entry name" value="RETROVIRUS-RELATED POL POLYPROTEIN FROM TRANSPOSON 412-LIKE PROTEIN"/>
    <property type="match status" value="1"/>
</dbReference>
<dbReference type="Proteomes" id="UP000822476">
    <property type="component" value="Unassembled WGS sequence"/>
</dbReference>
<keyword evidence="2" id="KW-1185">Reference proteome</keyword>
<dbReference type="EMBL" id="JTDE01000965">
    <property type="protein sequence ID" value="KAF7259938.1"/>
    <property type="molecule type" value="Genomic_DNA"/>
</dbReference>
<dbReference type="AlphaFoldDB" id="A0A8S9Z862"/>